<evidence type="ECO:0000313" key="3">
    <source>
        <dbReference type="Proteomes" id="UP001162889"/>
    </source>
</evidence>
<dbReference type="RefSeq" id="WP_262311767.1">
    <property type="nucleotide sequence ID" value="NZ_JAHTGR010000008.1"/>
</dbReference>
<accession>A0ABT1GPH8</accession>
<sequence>MSFKTGRERIFFNNQGSILSLNIRRRRMFLVMGITGNVGGATARHLLAQGKKVRALVRDREKALSWANQGVELVDGDWNDAAAIERALKGVEGAFVMLPPVWAPSPDYKEAKGVIANYVAALTKVAPPRVVALSSMGANRTTGHGVITALSLLEQGLGDLISPVALVRAGGFFENFLFGLQAAKGGTLPVFYHPTNRKSTMVATNDIGAEFAALLTGPAWSGQRIVEIGSMVTADEVAEQLGEVLNLDVKAFAIPRAGWAQALEQFGIPKGHSGPAEEMYEAVNAGWMDLGAEGTEHIAGTTSARDVFVAAQRAVTT</sequence>
<organism evidence="2 3">
    <name type="scientific">Duganella violaceipulchra</name>
    <dbReference type="NCBI Taxonomy" id="2849652"/>
    <lineage>
        <taxon>Bacteria</taxon>
        <taxon>Pseudomonadati</taxon>
        <taxon>Pseudomonadota</taxon>
        <taxon>Betaproteobacteria</taxon>
        <taxon>Burkholderiales</taxon>
        <taxon>Oxalobacteraceae</taxon>
        <taxon>Telluria group</taxon>
        <taxon>Duganella</taxon>
    </lineage>
</organism>
<dbReference type="InterPro" id="IPR036291">
    <property type="entry name" value="NAD(P)-bd_dom_sf"/>
</dbReference>
<dbReference type="PANTHER" id="PTHR43162:SF1">
    <property type="entry name" value="PRESTALK A DIFFERENTIATION PROTEIN A"/>
    <property type="match status" value="1"/>
</dbReference>
<proteinExistence type="predicted"/>
<comment type="caution">
    <text evidence="2">The sequence shown here is derived from an EMBL/GenBank/DDBJ whole genome shotgun (WGS) entry which is preliminary data.</text>
</comment>
<evidence type="ECO:0000259" key="1">
    <source>
        <dbReference type="Pfam" id="PF05368"/>
    </source>
</evidence>
<dbReference type="Gene3D" id="3.40.50.720">
    <property type="entry name" value="NAD(P)-binding Rossmann-like Domain"/>
    <property type="match status" value="1"/>
</dbReference>
<evidence type="ECO:0000313" key="2">
    <source>
        <dbReference type="EMBL" id="MCP2010887.1"/>
    </source>
</evidence>
<keyword evidence="3" id="KW-1185">Reference proteome</keyword>
<dbReference type="InterPro" id="IPR008030">
    <property type="entry name" value="NmrA-like"/>
</dbReference>
<dbReference type="InterPro" id="IPR051604">
    <property type="entry name" value="Ergot_Alk_Oxidoreductase"/>
</dbReference>
<protein>
    <submittedName>
        <fullName evidence="2">Uncharacterized protein YbjT (DUF2867 family)</fullName>
    </submittedName>
</protein>
<dbReference type="PANTHER" id="PTHR43162">
    <property type="match status" value="1"/>
</dbReference>
<gene>
    <name evidence="2" type="ORF">L1274_004629</name>
</gene>
<dbReference type="Gene3D" id="3.90.25.10">
    <property type="entry name" value="UDP-galactose 4-epimerase, domain 1"/>
    <property type="match status" value="1"/>
</dbReference>
<dbReference type="Pfam" id="PF05368">
    <property type="entry name" value="NmrA"/>
    <property type="match status" value="1"/>
</dbReference>
<name>A0ABT1GPH8_9BURK</name>
<dbReference type="EMBL" id="JALJZU010000009">
    <property type="protein sequence ID" value="MCP2010887.1"/>
    <property type="molecule type" value="Genomic_DNA"/>
</dbReference>
<dbReference type="Proteomes" id="UP001162889">
    <property type="component" value="Unassembled WGS sequence"/>
</dbReference>
<reference evidence="2" key="1">
    <citation type="submission" date="2022-03" db="EMBL/GenBank/DDBJ databases">
        <title>Genome Encyclopedia of Bacteria and Archaea VI: Functional Genomics of Type Strains.</title>
        <authorList>
            <person name="Whitman W."/>
        </authorList>
    </citation>
    <scope>NUCLEOTIDE SEQUENCE</scope>
    <source>
        <strain evidence="2">HSC-15S17</strain>
    </source>
</reference>
<dbReference type="SUPFAM" id="SSF51735">
    <property type="entry name" value="NAD(P)-binding Rossmann-fold domains"/>
    <property type="match status" value="1"/>
</dbReference>
<feature type="domain" description="NmrA-like" evidence="1">
    <location>
        <begin position="30"/>
        <end position="284"/>
    </location>
</feature>